<feature type="compositionally biased region" description="Acidic residues" evidence="1">
    <location>
        <begin position="497"/>
        <end position="508"/>
    </location>
</feature>
<evidence type="ECO:0000259" key="3">
    <source>
        <dbReference type="Pfam" id="PF07589"/>
    </source>
</evidence>
<feature type="chain" id="PRO_5021709682" evidence="2">
    <location>
        <begin position="28"/>
        <end position="508"/>
    </location>
</feature>
<evidence type="ECO:0000256" key="1">
    <source>
        <dbReference type="SAM" id="MobiDB-lite"/>
    </source>
</evidence>
<evidence type="ECO:0000256" key="2">
    <source>
        <dbReference type="SAM" id="SignalP"/>
    </source>
</evidence>
<proteinExistence type="predicted"/>
<organism evidence="4 5">
    <name type="scientific">Maioricimonas rarisocia</name>
    <dbReference type="NCBI Taxonomy" id="2528026"/>
    <lineage>
        <taxon>Bacteria</taxon>
        <taxon>Pseudomonadati</taxon>
        <taxon>Planctomycetota</taxon>
        <taxon>Planctomycetia</taxon>
        <taxon>Planctomycetales</taxon>
        <taxon>Planctomycetaceae</taxon>
        <taxon>Maioricimonas</taxon>
    </lineage>
</organism>
<gene>
    <name evidence="4" type="ORF">Mal4_50990</name>
</gene>
<dbReference type="RefSeq" id="WP_197443801.1">
    <property type="nucleotide sequence ID" value="NZ_CP036275.1"/>
</dbReference>
<dbReference type="EMBL" id="CP036275">
    <property type="protein sequence ID" value="QDU40739.1"/>
    <property type="molecule type" value="Genomic_DNA"/>
</dbReference>
<keyword evidence="2" id="KW-0732">Signal</keyword>
<dbReference type="AlphaFoldDB" id="A0A517ZE57"/>
<dbReference type="NCBIfam" id="TIGR02595">
    <property type="entry name" value="PEP_CTERM"/>
    <property type="match status" value="1"/>
</dbReference>
<evidence type="ECO:0000313" key="4">
    <source>
        <dbReference type="EMBL" id="QDU40739.1"/>
    </source>
</evidence>
<protein>
    <submittedName>
        <fullName evidence="4">PEP-CTERM motif protein</fullName>
    </submittedName>
</protein>
<dbReference type="KEGG" id="mri:Mal4_50990"/>
<dbReference type="Proteomes" id="UP000320496">
    <property type="component" value="Chromosome"/>
</dbReference>
<reference evidence="4 5" key="1">
    <citation type="submission" date="2019-02" db="EMBL/GenBank/DDBJ databases">
        <title>Deep-cultivation of Planctomycetes and their phenomic and genomic characterization uncovers novel biology.</title>
        <authorList>
            <person name="Wiegand S."/>
            <person name="Jogler M."/>
            <person name="Boedeker C."/>
            <person name="Pinto D."/>
            <person name="Vollmers J."/>
            <person name="Rivas-Marin E."/>
            <person name="Kohn T."/>
            <person name="Peeters S.H."/>
            <person name="Heuer A."/>
            <person name="Rast P."/>
            <person name="Oberbeckmann S."/>
            <person name="Bunk B."/>
            <person name="Jeske O."/>
            <person name="Meyerdierks A."/>
            <person name="Storesund J.E."/>
            <person name="Kallscheuer N."/>
            <person name="Luecker S."/>
            <person name="Lage O.M."/>
            <person name="Pohl T."/>
            <person name="Merkel B.J."/>
            <person name="Hornburger P."/>
            <person name="Mueller R.-W."/>
            <person name="Bruemmer F."/>
            <person name="Labrenz M."/>
            <person name="Spormann A.M."/>
            <person name="Op den Camp H."/>
            <person name="Overmann J."/>
            <person name="Amann R."/>
            <person name="Jetten M.S.M."/>
            <person name="Mascher T."/>
            <person name="Medema M.H."/>
            <person name="Devos D.P."/>
            <person name="Kaster A.-K."/>
            <person name="Ovreas L."/>
            <person name="Rohde M."/>
            <person name="Galperin M.Y."/>
            <person name="Jogler C."/>
        </authorList>
    </citation>
    <scope>NUCLEOTIDE SEQUENCE [LARGE SCALE GENOMIC DNA]</scope>
    <source>
        <strain evidence="4 5">Mal4</strain>
    </source>
</reference>
<name>A0A517ZE57_9PLAN</name>
<dbReference type="Pfam" id="PF07589">
    <property type="entry name" value="PEP-CTERM"/>
    <property type="match status" value="1"/>
</dbReference>
<accession>A0A517ZE57</accession>
<dbReference type="InterPro" id="IPR013424">
    <property type="entry name" value="Ice-binding_C"/>
</dbReference>
<keyword evidence="5" id="KW-1185">Reference proteome</keyword>
<feature type="domain" description="Ice-binding protein C-terminal" evidence="3">
    <location>
        <begin position="465"/>
        <end position="488"/>
    </location>
</feature>
<evidence type="ECO:0000313" key="5">
    <source>
        <dbReference type="Proteomes" id="UP000320496"/>
    </source>
</evidence>
<feature type="region of interest" description="Disordered" evidence="1">
    <location>
        <begin position="488"/>
        <end position="508"/>
    </location>
</feature>
<sequence length="508" mass="53376" precursor="true">MRDSRLLRLVPAIVFVVLCAFGRAADADSPLFSTQESSKYLIISMGPQNNQPAPPDSNVGVGIAMDGSNNELGAMRAPVPSTSGFLSDKLTDDPGTGWPDLIGSVPPVLPSNAQDVFQGVTYTGNIAVTHPDGAASFSNVGIYADPAIGVEVTSSANIEDVITSSNSFFNDYIEVQEVDDNGDPIAGATEMVPGYPNTFFMDKNGKLVPNLQQGVFVKADADTDSLTLNANQDAKIGTVKSSGAPKYPGVNQVDHTDLLAELATAATAIGNAVATATLDLVTNQGTLDGGFNSSNPSNFSTASTTGPISLSSSGENLTLTLLQSGITVIDVLTGGNAFLLQNMNFVINAVDPTAQVIFRLPGTTGHAETGSHPGQIMDISQANVLAGDNIGTDSILFYTDDDKKGVTYSFDNTILNGVAFWNLGHSGGEIHINNAQGCVQLVADKINLQNVRFNRCAFDTAVNVIPEPSSFALMGLGGLLLAFTRKRRRDEPAQEREEAEPPEDSLTR</sequence>
<feature type="signal peptide" evidence="2">
    <location>
        <begin position="1"/>
        <end position="27"/>
    </location>
</feature>